<dbReference type="InParanoid" id="A0A6J0C422"/>
<feature type="compositionally biased region" description="Polar residues" evidence="3">
    <location>
        <begin position="70"/>
        <end position="91"/>
    </location>
</feature>
<dbReference type="Proteomes" id="UP000829291">
    <property type="component" value="Chromosome 4"/>
</dbReference>
<dbReference type="OrthoDB" id="7685608at2759"/>
<gene>
    <name evidence="6" type="primary">LOC107225251</name>
</gene>
<feature type="compositionally biased region" description="Polar residues" evidence="3">
    <location>
        <begin position="204"/>
        <end position="213"/>
    </location>
</feature>
<dbReference type="InterPro" id="IPR022727">
    <property type="entry name" value="Cuticle_C1"/>
</dbReference>
<dbReference type="PANTHER" id="PTHR39068">
    <property type="entry name" value="LARVAL/PUPAL CUTICLE PROTEIN H1C-LIKE PROTEIN-RELATED"/>
    <property type="match status" value="1"/>
</dbReference>
<feature type="compositionally biased region" description="Polar residues" evidence="3">
    <location>
        <begin position="98"/>
        <end position="115"/>
    </location>
</feature>
<feature type="region of interest" description="Disordered" evidence="3">
    <location>
        <begin position="70"/>
        <end position="115"/>
    </location>
</feature>
<evidence type="ECO:0000256" key="3">
    <source>
        <dbReference type="SAM" id="MobiDB-lite"/>
    </source>
</evidence>
<reference evidence="6" key="1">
    <citation type="submission" date="2025-08" db="UniProtKB">
        <authorList>
            <consortium name="RefSeq"/>
        </authorList>
    </citation>
    <scope>IDENTIFICATION</scope>
    <source>
        <tissue evidence="6">Thorax and Abdomen</tissue>
    </source>
</reference>
<name>A0A6J0C422_NEOLC</name>
<organism evidence="6">
    <name type="scientific">Neodiprion lecontei</name>
    <name type="common">Redheaded pine sawfly</name>
    <dbReference type="NCBI Taxonomy" id="441921"/>
    <lineage>
        <taxon>Eukaryota</taxon>
        <taxon>Metazoa</taxon>
        <taxon>Ecdysozoa</taxon>
        <taxon>Arthropoda</taxon>
        <taxon>Hexapoda</taxon>
        <taxon>Insecta</taxon>
        <taxon>Pterygota</taxon>
        <taxon>Neoptera</taxon>
        <taxon>Endopterygota</taxon>
        <taxon>Hymenoptera</taxon>
        <taxon>Tenthredinoidea</taxon>
        <taxon>Diprionidae</taxon>
        <taxon>Diprioninae</taxon>
        <taxon>Neodiprion</taxon>
    </lineage>
</organism>
<feature type="region of interest" description="Disordered" evidence="3">
    <location>
        <begin position="191"/>
        <end position="216"/>
    </location>
</feature>
<evidence type="ECO:0000256" key="1">
    <source>
        <dbReference type="ARBA" id="ARBA00022460"/>
    </source>
</evidence>
<feature type="chain" id="PRO_5026814983" evidence="4">
    <location>
        <begin position="18"/>
        <end position="249"/>
    </location>
</feature>
<evidence type="ECO:0000256" key="4">
    <source>
        <dbReference type="SAM" id="SignalP"/>
    </source>
</evidence>
<evidence type="ECO:0000313" key="5">
    <source>
        <dbReference type="Proteomes" id="UP000829291"/>
    </source>
</evidence>
<dbReference type="AlphaFoldDB" id="A0A6J0C422"/>
<keyword evidence="4" id="KW-0732">Signal</keyword>
<keyword evidence="5" id="KW-1185">Reference proteome</keyword>
<dbReference type="RefSeq" id="XP_015521144.1">
    <property type="nucleotide sequence ID" value="XM_015665658.2"/>
</dbReference>
<dbReference type="GeneID" id="107225251"/>
<keyword evidence="2" id="KW-0677">Repeat</keyword>
<sequence>MAFKFVVLACALAVVNCSYIHNPMGHGYGASTTQYGTQEVHYPSGGGGSSQGATSQTESILRGHENLQGQLSASQEKAVQISSGQYSSQGKTDVRVTNPGSYSTGNYNNGQGSQEQQVVTYTPTPGYNNHPGNRYEHSASSSYQQSTPVYGHSTTAYVQPTPVYGQSTGAVYSHNSLPVYHYATSEYAGQGGSSYSHGAAPTYSHPSSNRYSQAGSSAGGPGLLGVSYSPAVSVSHMSYTSPVGISYAW</sequence>
<feature type="signal peptide" evidence="4">
    <location>
        <begin position="1"/>
        <end position="17"/>
    </location>
</feature>
<protein>
    <submittedName>
        <fullName evidence="6">Uncharacterized protein LOC107225251</fullName>
    </submittedName>
</protein>
<feature type="region of interest" description="Disordered" evidence="3">
    <location>
        <begin position="39"/>
        <end position="58"/>
    </location>
</feature>
<accession>A0A6J0C422</accession>
<keyword evidence="1" id="KW-0193">Cuticle</keyword>
<evidence type="ECO:0000313" key="6">
    <source>
        <dbReference type="RefSeq" id="XP_015521144.1"/>
    </source>
</evidence>
<proteinExistence type="predicted"/>
<dbReference type="GO" id="GO:0042302">
    <property type="term" value="F:structural constituent of cuticle"/>
    <property type="evidence" value="ECO:0007669"/>
    <property type="project" value="UniProtKB-KW"/>
</dbReference>
<evidence type="ECO:0000256" key="2">
    <source>
        <dbReference type="ARBA" id="ARBA00022737"/>
    </source>
</evidence>
<dbReference type="KEGG" id="nlo:107225251"/>